<dbReference type="InterPro" id="IPR052533">
    <property type="entry name" value="WalJ/YycJ-like"/>
</dbReference>
<comment type="caution">
    <text evidence="2">The sequence shown here is derived from an EMBL/GenBank/DDBJ whole genome shotgun (WGS) entry which is preliminary data.</text>
</comment>
<proteinExistence type="predicted"/>
<gene>
    <name evidence="2" type="ORF">COB11_08390</name>
</gene>
<dbReference type="Gene3D" id="3.60.15.10">
    <property type="entry name" value="Ribonuclease Z/Hydroxyacylglutathione hydrolase-like"/>
    <property type="match status" value="1"/>
</dbReference>
<organism evidence="2 3">
    <name type="scientific">Aerophobetes bacterium</name>
    <dbReference type="NCBI Taxonomy" id="2030807"/>
    <lineage>
        <taxon>Bacteria</taxon>
        <taxon>Candidatus Aerophobota</taxon>
    </lineage>
</organism>
<dbReference type="GO" id="GO:0016787">
    <property type="term" value="F:hydrolase activity"/>
    <property type="evidence" value="ECO:0007669"/>
    <property type="project" value="UniProtKB-KW"/>
</dbReference>
<protein>
    <submittedName>
        <fullName evidence="2">Zn-dependent hydrolase</fullName>
    </submittedName>
</protein>
<keyword evidence="2" id="KW-0378">Hydrolase</keyword>
<name>A0A2A4YAX9_UNCAE</name>
<sequence length="255" mass="28481">MRIFCPLASGSKGNSILFATPTTKILIDAGISFKQITERLQTLNISIHDIDAVVITHEHADHIRGLDVLSKKTNIPILANTETAKAILESVRVKPNFKIFSTGETFTYGDVDLHPFSIQHDTVDPVAFTLCYENLKFGVCADLGFVSSLVKMHLKDCDYLYIESNHEPSMVHACSRPYVYKQRVLGRQGHLSNQNCAELLKEISHTGLKHVYLAHLSDECNNPEVALKSSKTSLESFTSNLSIAYQHKVSEPVYF</sequence>
<evidence type="ECO:0000313" key="2">
    <source>
        <dbReference type="EMBL" id="PCI91445.1"/>
    </source>
</evidence>
<dbReference type="InterPro" id="IPR036866">
    <property type="entry name" value="RibonucZ/Hydroxyglut_hydro"/>
</dbReference>
<dbReference type="InterPro" id="IPR001279">
    <property type="entry name" value="Metallo-B-lactamas"/>
</dbReference>
<dbReference type="EMBL" id="NVUU01000133">
    <property type="protein sequence ID" value="PCI91445.1"/>
    <property type="molecule type" value="Genomic_DNA"/>
</dbReference>
<reference evidence="3" key="1">
    <citation type="submission" date="2017-08" db="EMBL/GenBank/DDBJ databases">
        <title>A dynamic microbial community with high functional redundancy inhabits the cold, oxic subseafloor aquifer.</title>
        <authorList>
            <person name="Tully B.J."/>
            <person name="Wheat C.G."/>
            <person name="Glazer B.T."/>
            <person name="Huber J.A."/>
        </authorList>
    </citation>
    <scope>NUCLEOTIDE SEQUENCE [LARGE SCALE GENOMIC DNA]</scope>
</reference>
<dbReference type="AlphaFoldDB" id="A0A2A4YAX9"/>
<dbReference type="Pfam" id="PF12706">
    <property type="entry name" value="Lactamase_B_2"/>
    <property type="match status" value="1"/>
</dbReference>
<accession>A0A2A4YAX9</accession>
<dbReference type="SUPFAM" id="SSF56281">
    <property type="entry name" value="Metallo-hydrolase/oxidoreductase"/>
    <property type="match status" value="1"/>
</dbReference>
<evidence type="ECO:0000313" key="3">
    <source>
        <dbReference type="Proteomes" id="UP000217838"/>
    </source>
</evidence>
<dbReference type="PANTHER" id="PTHR47619">
    <property type="entry name" value="METALLO-HYDROLASE YYCJ-RELATED"/>
    <property type="match status" value="1"/>
</dbReference>
<evidence type="ECO:0000259" key="1">
    <source>
        <dbReference type="SMART" id="SM00849"/>
    </source>
</evidence>
<dbReference type="SMART" id="SM00849">
    <property type="entry name" value="Lactamase_B"/>
    <property type="match status" value="1"/>
</dbReference>
<dbReference type="Proteomes" id="UP000217838">
    <property type="component" value="Unassembled WGS sequence"/>
</dbReference>
<feature type="domain" description="Metallo-beta-lactamase" evidence="1">
    <location>
        <begin position="12"/>
        <end position="190"/>
    </location>
</feature>
<dbReference type="PANTHER" id="PTHR47619:SF1">
    <property type="entry name" value="EXODEOXYRIBONUCLEASE WALJ"/>
    <property type="match status" value="1"/>
</dbReference>